<dbReference type="Gene3D" id="1.10.3720.10">
    <property type="entry name" value="MetI-like"/>
    <property type="match status" value="1"/>
</dbReference>
<keyword evidence="3 6" id="KW-0812">Transmembrane</keyword>
<dbReference type="PATRIC" id="fig|1423749.3.peg.1719"/>
<dbReference type="GO" id="GO:0031460">
    <property type="term" value="P:glycine betaine transport"/>
    <property type="evidence" value="ECO:0007669"/>
    <property type="project" value="TreeGrafter"/>
</dbReference>
<dbReference type="SUPFAM" id="SSF161098">
    <property type="entry name" value="MetI-like"/>
    <property type="match status" value="1"/>
</dbReference>
<dbReference type="PROSITE" id="PS50928">
    <property type="entry name" value="ABC_TM1"/>
    <property type="match status" value="1"/>
</dbReference>
<dbReference type="AlphaFoldDB" id="A0A0R1VAX3"/>
<gene>
    <name evidence="8" type="ORF">FC60_GL001660</name>
</gene>
<name>A0A0R1VAX3_9LACO</name>
<dbReference type="PANTHER" id="PTHR30177">
    <property type="entry name" value="GLYCINE BETAINE/L-PROLINE TRANSPORT SYSTEM PERMEASE PROTEIN PROW"/>
    <property type="match status" value="1"/>
</dbReference>
<dbReference type="Pfam" id="PF00528">
    <property type="entry name" value="BPD_transp_1"/>
    <property type="match status" value="1"/>
</dbReference>
<protein>
    <submittedName>
        <fullName evidence="8">Glycine betaine ABC transporter permease component</fullName>
    </submittedName>
</protein>
<dbReference type="GO" id="GO:0055085">
    <property type="term" value="P:transmembrane transport"/>
    <property type="evidence" value="ECO:0007669"/>
    <property type="project" value="InterPro"/>
</dbReference>
<evidence type="ECO:0000256" key="1">
    <source>
        <dbReference type="ARBA" id="ARBA00004141"/>
    </source>
</evidence>
<evidence type="ECO:0000256" key="6">
    <source>
        <dbReference type="RuleBase" id="RU363032"/>
    </source>
</evidence>
<feature type="transmembrane region" description="Helical" evidence="6">
    <location>
        <begin position="20"/>
        <end position="43"/>
    </location>
</feature>
<evidence type="ECO:0000256" key="2">
    <source>
        <dbReference type="ARBA" id="ARBA00022448"/>
    </source>
</evidence>
<dbReference type="CDD" id="cd06261">
    <property type="entry name" value="TM_PBP2"/>
    <property type="match status" value="1"/>
</dbReference>
<dbReference type="GO" id="GO:0005886">
    <property type="term" value="C:plasma membrane"/>
    <property type="evidence" value="ECO:0007669"/>
    <property type="project" value="UniProtKB-SubCell"/>
</dbReference>
<evidence type="ECO:0000256" key="4">
    <source>
        <dbReference type="ARBA" id="ARBA00022989"/>
    </source>
</evidence>
<dbReference type="EMBL" id="AZFN01000008">
    <property type="protein sequence ID" value="KRM02650.1"/>
    <property type="molecule type" value="Genomic_DNA"/>
</dbReference>
<proteinExistence type="inferred from homology"/>
<feature type="transmembrane region" description="Helical" evidence="6">
    <location>
        <begin position="76"/>
        <end position="94"/>
    </location>
</feature>
<feature type="domain" description="ABC transmembrane type-1" evidence="7">
    <location>
        <begin position="16"/>
        <end position="199"/>
    </location>
</feature>
<keyword evidence="5 6" id="KW-0472">Membrane</keyword>
<evidence type="ECO:0000313" key="8">
    <source>
        <dbReference type="EMBL" id="KRM02650.1"/>
    </source>
</evidence>
<dbReference type="InterPro" id="IPR000515">
    <property type="entry name" value="MetI-like"/>
</dbReference>
<dbReference type="Proteomes" id="UP000051739">
    <property type="component" value="Unassembled WGS sequence"/>
</dbReference>
<keyword evidence="4 6" id="KW-1133">Transmembrane helix</keyword>
<reference evidence="8 9" key="1">
    <citation type="journal article" date="2015" name="Genome Announc.">
        <title>Expanding the biotechnology potential of lactobacilli through comparative genomics of 213 strains and associated genera.</title>
        <authorList>
            <person name="Sun Z."/>
            <person name="Harris H.M."/>
            <person name="McCann A."/>
            <person name="Guo C."/>
            <person name="Argimon S."/>
            <person name="Zhang W."/>
            <person name="Yang X."/>
            <person name="Jeffery I.B."/>
            <person name="Cooney J.C."/>
            <person name="Kagawa T.F."/>
            <person name="Liu W."/>
            <person name="Song Y."/>
            <person name="Salvetti E."/>
            <person name="Wrobel A."/>
            <person name="Rasinkangas P."/>
            <person name="Parkhill J."/>
            <person name="Rea M.C."/>
            <person name="O'Sullivan O."/>
            <person name="Ritari J."/>
            <person name="Douillard F.P."/>
            <person name="Paul Ross R."/>
            <person name="Yang R."/>
            <person name="Briner A.E."/>
            <person name="Felis G.E."/>
            <person name="de Vos W.M."/>
            <person name="Barrangou R."/>
            <person name="Klaenhammer T.R."/>
            <person name="Caufield P.W."/>
            <person name="Cui Y."/>
            <person name="Zhang H."/>
            <person name="O'Toole P.W."/>
        </authorList>
    </citation>
    <scope>NUCLEOTIDE SEQUENCE [LARGE SCALE GENOMIC DNA]</scope>
    <source>
        <strain evidence="8 9">DSM 16045</strain>
    </source>
</reference>
<dbReference type="RefSeq" id="WP_056937101.1">
    <property type="nucleotide sequence ID" value="NZ_AZFN01000008.1"/>
</dbReference>
<dbReference type="InterPro" id="IPR051204">
    <property type="entry name" value="ABC_transp_perm/SBD"/>
</dbReference>
<accession>A0A0R1VAX3</accession>
<keyword evidence="9" id="KW-1185">Reference proteome</keyword>
<feature type="transmembrane region" description="Helical" evidence="6">
    <location>
        <begin position="176"/>
        <end position="195"/>
    </location>
</feature>
<evidence type="ECO:0000256" key="3">
    <source>
        <dbReference type="ARBA" id="ARBA00022692"/>
    </source>
</evidence>
<sequence length="208" mass="22150">MISYWQANSSMILTDTWQHLQLVGGALIIALIIATELIVLCLGHDRWLTVLNYVFSLAYSIPSFALFALLIPITGLGRLTAVIVLVVYCEYVLLRSFVSGIESVDPILIEVAKGMGMTDTQILIKIQLPLALPSIFGGLQIALASTMGIATIAATINAGGLGELLFAGLQSQAMAPILWGIIATVLLTLIGAGILKMIERVLVSDKVG</sequence>
<feature type="transmembrane region" description="Helical" evidence="6">
    <location>
        <begin position="130"/>
        <end position="156"/>
    </location>
</feature>
<keyword evidence="2 6" id="KW-0813">Transport</keyword>
<comment type="subcellular location">
    <subcellularLocation>
        <location evidence="6">Cell membrane</location>
        <topology evidence="6">Multi-pass membrane protein</topology>
    </subcellularLocation>
    <subcellularLocation>
        <location evidence="1">Membrane</location>
        <topology evidence="1">Multi-pass membrane protein</topology>
    </subcellularLocation>
</comment>
<evidence type="ECO:0000256" key="5">
    <source>
        <dbReference type="ARBA" id="ARBA00023136"/>
    </source>
</evidence>
<feature type="transmembrane region" description="Helical" evidence="6">
    <location>
        <begin position="50"/>
        <end position="70"/>
    </location>
</feature>
<dbReference type="InterPro" id="IPR035906">
    <property type="entry name" value="MetI-like_sf"/>
</dbReference>
<evidence type="ECO:0000259" key="7">
    <source>
        <dbReference type="PROSITE" id="PS50928"/>
    </source>
</evidence>
<comment type="caution">
    <text evidence="8">The sequence shown here is derived from an EMBL/GenBank/DDBJ whole genome shotgun (WGS) entry which is preliminary data.</text>
</comment>
<evidence type="ECO:0000313" key="9">
    <source>
        <dbReference type="Proteomes" id="UP000051739"/>
    </source>
</evidence>
<dbReference type="PANTHER" id="PTHR30177:SF4">
    <property type="entry name" value="OSMOPROTECTANT IMPORT PERMEASE PROTEIN OSMW"/>
    <property type="match status" value="1"/>
</dbReference>
<comment type="similarity">
    <text evidence="6">Belongs to the binding-protein-dependent transport system permease family.</text>
</comment>
<organism evidence="8 9">
    <name type="scientific">Limosilactobacillus gastricus DSM 16045</name>
    <dbReference type="NCBI Taxonomy" id="1423749"/>
    <lineage>
        <taxon>Bacteria</taxon>
        <taxon>Bacillati</taxon>
        <taxon>Bacillota</taxon>
        <taxon>Bacilli</taxon>
        <taxon>Lactobacillales</taxon>
        <taxon>Lactobacillaceae</taxon>
        <taxon>Limosilactobacillus</taxon>
    </lineage>
</organism>